<feature type="transmembrane region" description="Helical" evidence="1">
    <location>
        <begin position="238"/>
        <end position="260"/>
    </location>
</feature>
<feature type="transmembrane region" description="Helical" evidence="1">
    <location>
        <begin position="170"/>
        <end position="187"/>
    </location>
</feature>
<evidence type="ECO:0000313" key="3">
    <source>
        <dbReference type="Proteomes" id="UP000694044"/>
    </source>
</evidence>
<feature type="transmembrane region" description="Helical" evidence="1">
    <location>
        <begin position="142"/>
        <end position="164"/>
    </location>
</feature>
<dbReference type="Proteomes" id="UP000694044">
    <property type="component" value="Unassembled WGS sequence"/>
</dbReference>
<keyword evidence="3" id="KW-1185">Reference proteome</keyword>
<evidence type="ECO:0000313" key="2">
    <source>
        <dbReference type="EMBL" id="KAG7383974.1"/>
    </source>
</evidence>
<feature type="transmembrane region" description="Helical" evidence="1">
    <location>
        <begin position="533"/>
        <end position="552"/>
    </location>
</feature>
<dbReference type="EMBL" id="JAGDFM010000160">
    <property type="protein sequence ID" value="KAG7383974.1"/>
    <property type="molecule type" value="Genomic_DNA"/>
</dbReference>
<reference evidence="2" key="1">
    <citation type="submission" date="2021-02" db="EMBL/GenBank/DDBJ databases">
        <authorList>
            <person name="Palmer J.M."/>
        </authorList>
    </citation>
    <scope>NUCLEOTIDE SEQUENCE</scope>
    <source>
        <strain evidence="2">SCRP734</strain>
    </source>
</reference>
<gene>
    <name evidence="2" type="ORF">PHYPSEUDO_003143</name>
</gene>
<organism evidence="2 3">
    <name type="scientific">Phytophthora pseudosyringae</name>
    <dbReference type="NCBI Taxonomy" id="221518"/>
    <lineage>
        <taxon>Eukaryota</taxon>
        <taxon>Sar</taxon>
        <taxon>Stramenopiles</taxon>
        <taxon>Oomycota</taxon>
        <taxon>Peronosporomycetes</taxon>
        <taxon>Peronosporales</taxon>
        <taxon>Peronosporaceae</taxon>
        <taxon>Phytophthora</taxon>
    </lineage>
</organism>
<evidence type="ECO:0000256" key="1">
    <source>
        <dbReference type="SAM" id="Phobius"/>
    </source>
</evidence>
<feature type="transmembrane region" description="Helical" evidence="1">
    <location>
        <begin position="110"/>
        <end position="130"/>
    </location>
</feature>
<sequence length="596" mass="66963">MFAAQAIHPDGSASHSVVHTPKPRGFVQHVQVYVAKLARIWLSLQVSHHGGEYSMERFVALDEYVQQSSQVRVLMVCLGTPLPMIIFTVLQEVVPLQELSEGWLYNYGFWIRYALLGGVLTHAIGVHGTYMIGGVTFSTAQLVLLDLLVAIGFVPISGAIAAFWAFPIPFVQISTNMIFITMVLVSFRGIISREAFYQLLSRRTQLLRYLSFLLVQVFMTIVYPSYQVLFDFAADTGYELAVFLLLPVIKIVMKNVLSLAVSHMEDLIPETVIFTVDFFNALYLATCMQRATSSITVAVVVVIDLTQTAFALHRLHRHTKTILARLRQALEAKTTCSRVDLLSSIRALYDNPRKLKRQTRGNIRVYSCMPHRLTKAGTGHLGNLHRQTSMKGNTQFILPFSLSSYSDLLHSDECKAGFDSARFSKPTKWFQHGSASVKPVKNPQLDSTQPLGNRKVIAVNGTDRRNAEEFVLHQTLEVLFTSECLLLAEYLEVVIPLLYGNYVLMMVNLPNAKYHTELAGITREHVGPTVQTVFVYALLEFVSFAVLIAVLQRDCGVKGLYQLAFVLETHMPLVQTKLVSWVLITLSYRVIHFGKL</sequence>
<accession>A0A8T1VWN7</accession>
<keyword evidence="1" id="KW-0472">Membrane</keyword>
<dbReference type="AlphaFoldDB" id="A0A8T1VWN7"/>
<keyword evidence="1" id="KW-1133">Transmembrane helix</keyword>
<dbReference type="OrthoDB" id="126309at2759"/>
<feature type="transmembrane region" description="Helical" evidence="1">
    <location>
        <begin position="71"/>
        <end position="90"/>
    </location>
</feature>
<comment type="caution">
    <text evidence="2">The sequence shown here is derived from an EMBL/GenBank/DDBJ whole genome shotgun (WGS) entry which is preliminary data.</text>
</comment>
<keyword evidence="1" id="KW-0812">Transmembrane</keyword>
<name>A0A8T1VWN7_9STRA</name>
<proteinExistence type="predicted"/>
<feature type="transmembrane region" description="Helical" evidence="1">
    <location>
        <begin position="572"/>
        <end position="591"/>
    </location>
</feature>
<protein>
    <submittedName>
        <fullName evidence="2">Uncharacterized protein</fullName>
    </submittedName>
</protein>
<feature type="transmembrane region" description="Helical" evidence="1">
    <location>
        <begin position="207"/>
        <end position="226"/>
    </location>
</feature>